<dbReference type="GeneID" id="36552909"/>
<dbReference type="SFLD" id="SFLDS00005">
    <property type="entry name" value="Isoprenoid_Synthase_Type_I"/>
    <property type="match status" value="1"/>
</dbReference>
<protein>
    <submittedName>
        <fullName evidence="5">Terpenoid synthase</fullName>
    </submittedName>
</protein>
<keyword evidence="1" id="KW-0808">Transferase</keyword>
<dbReference type="AlphaFoldDB" id="A0A2I2GMB1"/>
<comment type="caution">
    <text evidence="5">The sequence shown here is derived from an EMBL/GenBank/DDBJ whole genome shotgun (WGS) entry which is preliminary data.</text>
</comment>
<reference evidence="5 6" key="1">
    <citation type="submission" date="2016-12" db="EMBL/GenBank/DDBJ databases">
        <title>The genomes of Aspergillus section Nigri reveals drivers in fungal speciation.</title>
        <authorList>
            <consortium name="DOE Joint Genome Institute"/>
            <person name="Vesth T.C."/>
            <person name="Nybo J."/>
            <person name="Theobald S."/>
            <person name="Brandl J."/>
            <person name="Frisvad J.C."/>
            <person name="Nielsen K.F."/>
            <person name="Lyhne E.K."/>
            <person name="Kogle M.E."/>
            <person name="Kuo A."/>
            <person name="Riley R."/>
            <person name="Clum A."/>
            <person name="Nolan M."/>
            <person name="Lipzen A."/>
            <person name="Salamov A."/>
            <person name="Henrissat B."/>
            <person name="Wiebenga A."/>
            <person name="De Vries R.P."/>
            <person name="Grigoriev I.V."/>
            <person name="Mortensen U.H."/>
            <person name="Andersen M.R."/>
            <person name="Baker S.E."/>
        </authorList>
    </citation>
    <scope>NUCLEOTIDE SEQUENCE [LARGE SCALE GENOMIC DNA]</scope>
    <source>
        <strain evidence="5 6">IBT 23096</strain>
    </source>
</reference>
<dbReference type="Proteomes" id="UP000234275">
    <property type="component" value="Unassembled WGS sequence"/>
</dbReference>
<organism evidence="5 6">
    <name type="scientific">Aspergillus steynii IBT 23096</name>
    <dbReference type="NCBI Taxonomy" id="1392250"/>
    <lineage>
        <taxon>Eukaryota</taxon>
        <taxon>Fungi</taxon>
        <taxon>Dikarya</taxon>
        <taxon>Ascomycota</taxon>
        <taxon>Pezizomycotina</taxon>
        <taxon>Eurotiomycetes</taxon>
        <taxon>Eurotiomycetidae</taxon>
        <taxon>Eurotiales</taxon>
        <taxon>Aspergillaceae</taxon>
        <taxon>Aspergillus</taxon>
        <taxon>Aspergillus subgen. Circumdati</taxon>
    </lineage>
</organism>
<dbReference type="Pfam" id="PF19086">
    <property type="entry name" value="Terpene_syn_C_2"/>
    <property type="match status" value="1"/>
</dbReference>
<feature type="region of interest" description="Disordered" evidence="4">
    <location>
        <begin position="375"/>
        <end position="397"/>
    </location>
</feature>
<evidence type="ECO:0000256" key="3">
    <source>
        <dbReference type="ARBA" id="ARBA00022842"/>
    </source>
</evidence>
<evidence type="ECO:0000313" key="6">
    <source>
        <dbReference type="Proteomes" id="UP000234275"/>
    </source>
</evidence>
<dbReference type="PANTHER" id="PTHR12001:SF44">
    <property type="entry name" value="GERANYLGERANYL PYROPHOSPHATE SYNTHASE"/>
    <property type="match status" value="1"/>
</dbReference>
<dbReference type="InterPro" id="IPR008949">
    <property type="entry name" value="Isoprenoid_synthase_dom_sf"/>
</dbReference>
<name>A0A2I2GMB1_9EURO</name>
<dbReference type="RefSeq" id="XP_024709333.1">
    <property type="nucleotide sequence ID" value="XM_024845209.1"/>
</dbReference>
<gene>
    <name evidence="5" type="ORF">P170DRAFT_372645</name>
</gene>
<accession>A0A2I2GMB1</accession>
<dbReference type="Gene3D" id="1.10.600.10">
    <property type="entry name" value="Farnesyl Diphosphate Synthase"/>
    <property type="match status" value="2"/>
</dbReference>
<dbReference type="STRING" id="1392250.A0A2I2GMB1"/>
<dbReference type="InterPro" id="IPR000092">
    <property type="entry name" value="Polyprenyl_synt"/>
</dbReference>
<evidence type="ECO:0000256" key="4">
    <source>
        <dbReference type="SAM" id="MobiDB-lite"/>
    </source>
</evidence>
<proteinExistence type="predicted"/>
<evidence type="ECO:0000256" key="2">
    <source>
        <dbReference type="ARBA" id="ARBA00022723"/>
    </source>
</evidence>
<dbReference type="GO" id="GO:0008299">
    <property type="term" value="P:isoprenoid biosynthetic process"/>
    <property type="evidence" value="ECO:0007669"/>
    <property type="project" value="InterPro"/>
</dbReference>
<dbReference type="InterPro" id="IPR033749">
    <property type="entry name" value="Polyprenyl_synt_CS"/>
</dbReference>
<dbReference type="EMBL" id="MSFO01000001">
    <property type="protein sequence ID" value="PLB54031.1"/>
    <property type="molecule type" value="Genomic_DNA"/>
</dbReference>
<keyword evidence="2" id="KW-0479">Metal-binding</keyword>
<sequence length="709" mass="79828">MSVLQGFQFQYSSLPDPADQPPRYFNILPHRQSNLSDEHYQAGDSGLGGLVWLMNKSGTAALRPKRDHILKWGMPELSPKNVRLLAPLLDLVLSLHDVIDTLDDKGQEAIYDDLLLSILTFWKLGATPKLNQGRRDKLIELLLGPIINGRPDLKERFFKALLVAVSARSVQPDHGMTFEEFKKVQIKQAEAKTGFDLAMLFQGYPISEEEQASVSQLRQHGYLSAALSSDFYGFEKEYHRHAAADTVDRFHNSVAILMIRYGYNEDEAKAILKSEILDAERKLLDGYQEWEASSEPKSDNLRAYMGFFILAIGGCNYWQSYSLCDHVDEVEHSMGVRAQLIGKTDGNMLRLEGYAPPATVGINEHSSVDEKPCMCSASQNAQNQHPDERKEIESPNSTSTYDILAPFQKTVTEKNCTDPYTYTKSLPGKNTIGKFLHSLKPWFPVSDNSLLVITEIMNMLFTSSLMLDDIEDGSHLRRGLPAAHVKFGLSQTVNSATYLFGKAVALAGRHLRPECPAVTMNELEILTLGQGMDLNWTFLKKCPTVSEYLIMIDHKTGGFFRLALQLMQVDADVQPNDNLMHLITLMGRYYQIRDDYQNLASEEYTAKKGFCDDLSEGKFSFPLIHLLQQSPNADVLRQLPIFGADGQRDEVSEATKLDILDEMKRTGSLEHTLDVLNQLFDSMLATLDTVEKQMGPNKKLRCLILLLKL</sequence>
<dbReference type="OrthoDB" id="6921389at2759"/>
<dbReference type="GO" id="GO:0043386">
    <property type="term" value="P:mycotoxin biosynthetic process"/>
    <property type="evidence" value="ECO:0007669"/>
    <property type="project" value="UniProtKB-ARBA"/>
</dbReference>
<keyword evidence="3" id="KW-0460">Magnesium</keyword>
<dbReference type="PANTHER" id="PTHR12001">
    <property type="entry name" value="GERANYLGERANYL PYROPHOSPHATE SYNTHASE"/>
    <property type="match status" value="1"/>
</dbReference>
<dbReference type="GO" id="GO:0046165">
    <property type="term" value="P:alcohol biosynthetic process"/>
    <property type="evidence" value="ECO:0007669"/>
    <property type="project" value="UniProtKB-ARBA"/>
</dbReference>
<dbReference type="VEuPathDB" id="FungiDB:P170DRAFT_372645"/>
<dbReference type="PROSITE" id="PS00444">
    <property type="entry name" value="POLYPRENYL_SYNTHASE_2"/>
    <property type="match status" value="1"/>
</dbReference>
<dbReference type="Pfam" id="PF00348">
    <property type="entry name" value="polyprenyl_synt"/>
    <property type="match status" value="1"/>
</dbReference>
<dbReference type="GO" id="GO:0046872">
    <property type="term" value="F:metal ion binding"/>
    <property type="evidence" value="ECO:0007669"/>
    <property type="project" value="UniProtKB-KW"/>
</dbReference>
<dbReference type="SUPFAM" id="SSF48576">
    <property type="entry name" value="Terpenoid synthases"/>
    <property type="match status" value="2"/>
</dbReference>
<evidence type="ECO:0000256" key="1">
    <source>
        <dbReference type="ARBA" id="ARBA00022679"/>
    </source>
</evidence>
<dbReference type="PROSITE" id="PS00723">
    <property type="entry name" value="POLYPRENYL_SYNTHASE_1"/>
    <property type="match status" value="1"/>
</dbReference>
<keyword evidence="6" id="KW-1185">Reference proteome</keyword>
<dbReference type="GO" id="GO:0004659">
    <property type="term" value="F:prenyltransferase activity"/>
    <property type="evidence" value="ECO:0007669"/>
    <property type="project" value="InterPro"/>
</dbReference>
<evidence type="ECO:0000313" key="5">
    <source>
        <dbReference type="EMBL" id="PLB54031.1"/>
    </source>
</evidence>